<reference evidence="1" key="1">
    <citation type="submission" date="2011-01" db="EMBL/GenBank/DDBJ databases">
        <authorList>
            <person name="Muzny D."/>
            <person name="Qin X."/>
            <person name="Buhay C."/>
            <person name="Dugan-Rocha S."/>
            <person name="Ding Y."/>
            <person name="Chen G."/>
            <person name="Hawes A."/>
            <person name="Holder M."/>
            <person name="Jhangiani S."/>
            <person name="Johnson A."/>
            <person name="Khan Z."/>
            <person name="Li Z."/>
            <person name="Liu W."/>
            <person name="Liu X."/>
            <person name="Perez L."/>
            <person name="Shen H."/>
            <person name="Wang Q."/>
            <person name="Watt J."/>
            <person name="Xi L."/>
            <person name="Xin Y."/>
            <person name="Zhou J."/>
            <person name="Deng J."/>
            <person name="Jiang H."/>
            <person name="Liu Y."/>
            <person name="Qu J."/>
            <person name="Song X.-Z."/>
            <person name="Zhang L."/>
            <person name="Villasana D."/>
            <person name="Johnson A."/>
            <person name="Liu J."/>
            <person name="Liyanage D."/>
            <person name="Lorensuhewa L."/>
            <person name="Robinson T."/>
            <person name="Song A."/>
            <person name="Song B.-B."/>
            <person name="Dinh H."/>
            <person name="Thornton R."/>
            <person name="Coyle M."/>
            <person name="Francisco L."/>
            <person name="Jackson L."/>
            <person name="Javaid M."/>
            <person name="Korchina V."/>
            <person name="Kovar C."/>
            <person name="Mata R."/>
            <person name="Mathew T."/>
            <person name="Ngo R."/>
            <person name="Nguyen L."/>
            <person name="Nguyen N."/>
            <person name="Okwuonu G."/>
            <person name="Ongeri F."/>
            <person name="Pham C."/>
            <person name="Simmons D."/>
            <person name="Wilczek-Boney K."/>
            <person name="Hale W."/>
            <person name="Jakkamsetti A."/>
            <person name="Pham P."/>
            <person name="Ruth R."/>
            <person name="San Lucas F."/>
            <person name="Warren J."/>
            <person name="Zhang J."/>
            <person name="Zhao Z."/>
            <person name="Zhou C."/>
            <person name="Zhu D."/>
            <person name="Lee S."/>
            <person name="Bess C."/>
            <person name="Blankenburg K."/>
            <person name="Forbes L."/>
            <person name="Fu Q."/>
            <person name="Gubbala S."/>
            <person name="Hirani K."/>
            <person name="Jayaseelan J.C."/>
            <person name="Lara F."/>
            <person name="Munidasa M."/>
            <person name="Palculict T."/>
            <person name="Patil S."/>
            <person name="Pu L.-L."/>
            <person name="Saada N."/>
            <person name="Tang L."/>
            <person name="Weissenberger G."/>
            <person name="Zhu Y."/>
            <person name="Hemphill L."/>
            <person name="Shang Y."/>
            <person name="Youmans B."/>
            <person name="Ayvaz T."/>
            <person name="Ross M."/>
            <person name="Santibanez J."/>
            <person name="Aqrawi P."/>
            <person name="Gross S."/>
            <person name="Joshi V."/>
            <person name="Fowler G."/>
            <person name="Nazareth L."/>
            <person name="Reid J."/>
            <person name="Worley K."/>
            <person name="Petrosino J."/>
            <person name="Highlander S."/>
            <person name="Gibbs R."/>
        </authorList>
    </citation>
    <scope>NUCLEOTIDE SEQUENCE [LARGE SCALE GENOMIC DNA]</scope>
    <source>
        <strain evidence="1">ATCC 33269</strain>
    </source>
</reference>
<gene>
    <name evidence="1" type="ORF">HMPREF0663_11353</name>
</gene>
<protein>
    <submittedName>
        <fullName evidence="1">Uncharacterized protein</fullName>
    </submittedName>
</protein>
<name>E7RQA2_9BACT</name>
<dbReference type="Proteomes" id="UP000005580">
    <property type="component" value="Unassembled WGS sequence"/>
</dbReference>
<organism evidence="1 2">
    <name type="scientific">Hoylesella oralis ATCC 33269</name>
    <dbReference type="NCBI Taxonomy" id="873533"/>
    <lineage>
        <taxon>Bacteria</taxon>
        <taxon>Pseudomonadati</taxon>
        <taxon>Bacteroidota</taxon>
        <taxon>Bacteroidia</taxon>
        <taxon>Bacteroidales</taxon>
        <taxon>Prevotellaceae</taxon>
        <taxon>Hoylesella</taxon>
    </lineage>
</organism>
<proteinExistence type="predicted"/>
<dbReference type="RefSeq" id="WP_004369482.1">
    <property type="nucleotide sequence ID" value="NZ_GL833119.1"/>
</dbReference>
<dbReference type="EMBL" id="AEPE02000005">
    <property type="protein sequence ID" value="EFZ36440.1"/>
    <property type="molecule type" value="Genomic_DNA"/>
</dbReference>
<evidence type="ECO:0000313" key="2">
    <source>
        <dbReference type="Proteomes" id="UP000005580"/>
    </source>
</evidence>
<dbReference type="AlphaFoldDB" id="E7RQA2"/>
<accession>E7RQA2</accession>
<dbReference type="HOGENOM" id="CLU_2094631_0_0_10"/>
<comment type="caution">
    <text evidence="1">The sequence shown here is derived from an EMBL/GenBank/DDBJ whole genome shotgun (WGS) entry which is preliminary data.</text>
</comment>
<evidence type="ECO:0000313" key="1">
    <source>
        <dbReference type="EMBL" id="EFZ36440.1"/>
    </source>
</evidence>
<keyword evidence="2" id="KW-1185">Reference proteome</keyword>
<dbReference type="STRING" id="28134.SAMN05444288_1925"/>
<sequence>MFTGTPTAVYVLNDTHSLSFDMRRTKTETEEHIEAYAKISVNNLPVDSLLCYEHYNNADTLSYYEQLYYISIPLLKVCTVRITYDEDSAEADSINEFSVDLKSDCFKKCVGKAANS</sequence>